<dbReference type="EMBL" id="MFIF01000014">
    <property type="protein sequence ID" value="OGF86602.1"/>
    <property type="molecule type" value="Genomic_DNA"/>
</dbReference>
<evidence type="ECO:0008006" key="3">
    <source>
        <dbReference type="Google" id="ProtNLM"/>
    </source>
</evidence>
<organism evidence="1 2">
    <name type="scientific">Candidatus Giovannonibacteria bacterium RIFCSPLOWO2_01_FULL_46_32</name>
    <dbReference type="NCBI Taxonomy" id="1798353"/>
    <lineage>
        <taxon>Bacteria</taxon>
        <taxon>Candidatus Giovannoniibacteriota</taxon>
    </lineage>
</organism>
<name>A0A1F5XF92_9BACT</name>
<evidence type="ECO:0000313" key="1">
    <source>
        <dbReference type="EMBL" id="OGF86602.1"/>
    </source>
</evidence>
<evidence type="ECO:0000313" key="2">
    <source>
        <dbReference type="Proteomes" id="UP000177346"/>
    </source>
</evidence>
<proteinExistence type="predicted"/>
<accession>A0A1F5XF92</accession>
<gene>
    <name evidence="1" type="ORF">A3B19_00110</name>
</gene>
<protein>
    <recommendedName>
        <fullName evidence="3">30S ribosomal protein S21</fullName>
    </recommendedName>
</protein>
<dbReference type="AlphaFoldDB" id="A0A1F5XF92"/>
<sequence>MVEVRKRENESAGSMLRRFAKIIQQSKFLARARAGRYYAPSKSGYKKKREALRRIQWEKEIHRLRKLGKVQ</sequence>
<reference evidence="1 2" key="1">
    <citation type="journal article" date="2016" name="Nat. Commun.">
        <title>Thousands of microbial genomes shed light on interconnected biogeochemical processes in an aquifer system.</title>
        <authorList>
            <person name="Anantharaman K."/>
            <person name="Brown C.T."/>
            <person name="Hug L.A."/>
            <person name="Sharon I."/>
            <person name="Castelle C.J."/>
            <person name="Probst A.J."/>
            <person name="Thomas B.C."/>
            <person name="Singh A."/>
            <person name="Wilkins M.J."/>
            <person name="Karaoz U."/>
            <person name="Brodie E.L."/>
            <person name="Williams K.H."/>
            <person name="Hubbard S.S."/>
            <person name="Banfield J.F."/>
        </authorList>
    </citation>
    <scope>NUCLEOTIDE SEQUENCE [LARGE SCALE GENOMIC DNA]</scope>
</reference>
<dbReference type="Proteomes" id="UP000177346">
    <property type="component" value="Unassembled WGS sequence"/>
</dbReference>
<comment type="caution">
    <text evidence="1">The sequence shown here is derived from an EMBL/GenBank/DDBJ whole genome shotgun (WGS) entry which is preliminary data.</text>
</comment>